<feature type="chain" id="PRO_5022013435" description="PsbP C-terminal domain-containing protein" evidence="1">
    <location>
        <begin position="22"/>
        <end position="185"/>
    </location>
</feature>
<evidence type="ECO:0000313" key="3">
    <source>
        <dbReference type="Proteomes" id="UP000318626"/>
    </source>
</evidence>
<keyword evidence="1" id="KW-0732">Signal</keyword>
<reference evidence="3" key="1">
    <citation type="submission" date="2019-02" db="EMBL/GenBank/DDBJ databases">
        <title>Deep-cultivation of Planctomycetes and their phenomic and genomic characterization uncovers novel biology.</title>
        <authorList>
            <person name="Wiegand S."/>
            <person name="Jogler M."/>
            <person name="Boedeker C."/>
            <person name="Pinto D."/>
            <person name="Vollmers J."/>
            <person name="Rivas-Marin E."/>
            <person name="Kohn T."/>
            <person name="Peeters S.H."/>
            <person name="Heuer A."/>
            <person name="Rast P."/>
            <person name="Oberbeckmann S."/>
            <person name="Bunk B."/>
            <person name="Jeske O."/>
            <person name="Meyerdierks A."/>
            <person name="Storesund J.E."/>
            <person name="Kallscheuer N."/>
            <person name="Luecker S."/>
            <person name="Lage O.M."/>
            <person name="Pohl T."/>
            <person name="Merkel B.J."/>
            <person name="Hornburger P."/>
            <person name="Mueller R.-W."/>
            <person name="Bruemmer F."/>
            <person name="Labrenz M."/>
            <person name="Spormann A.M."/>
            <person name="Op den Camp H."/>
            <person name="Overmann J."/>
            <person name="Amann R."/>
            <person name="Jetten M.S.M."/>
            <person name="Mascher T."/>
            <person name="Medema M.H."/>
            <person name="Devos D.P."/>
            <person name="Kaster A.-K."/>
            <person name="Ovreas L."/>
            <person name="Rohde M."/>
            <person name="Galperin M.Y."/>
            <person name="Jogler C."/>
        </authorList>
    </citation>
    <scope>NUCLEOTIDE SEQUENCE [LARGE SCALE GENOMIC DNA]</scope>
    <source>
        <strain evidence="3">Pan97</strain>
    </source>
</reference>
<dbReference type="RefSeq" id="WP_144975632.1">
    <property type="nucleotide sequence ID" value="NZ_CP036289.1"/>
</dbReference>
<gene>
    <name evidence="2" type="ORF">Pan97_40970</name>
</gene>
<dbReference type="AlphaFoldDB" id="A0A518CCT4"/>
<sequence precursor="true">MKCISPICLVLILLTAVPAMAEDKTEGDKKQAEQISFGDGHLEMTKPEGWKSVKPRVGIIDVEMEVPAAKGDGTEGRVTLMGAGGSIEANIDRWKGQFVKMTKDAEVKEETIAEQKVHLVELVGDFKDQRGPFAPAEVKEGYTMLAAIITTEKLGNYFLKFYGPTATIDQNKEKFNAMVKSLKVK</sequence>
<dbReference type="KEGG" id="bvo:Pan97_40970"/>
<evidence type="ECO:0000313" key="2">
    <source>
        <dbReference type="EMBL" id="QDU77037.1"/>
    </source>
</evidence>
<dbReference type="Proteomes" id="UP000318626">
    <property type="component" value="Chromosome"/>
</dbReference>
<dbReference type="OrthoDB" id="5764172at2"/>
<evidence type="ECO:0008006" key="4">
    <source>
        <dbReference type="Google" id="ProtNLM"/>
    </source>
</evidence>
<protein>
    <recommendedName>
        <fullName evidence="4">PsbP C-terminal domain-containing protein</fullName>
    </recommendedName>
</protein>
<dbReference type="EMBL" id="CP036289">
    <property type="protein sequence ID" value="QDU77037.1"/>
    <property type="molecule type" value="Genomic_DNA"/>
</dbReference>
<evidence type="ECO:0000256" key="1">
    <source>
        <dbReference type="SAM" id="SignalP"/>
    </source>
</evidence>
<keyword evidence="3" id="KW-1185">Reference proteome</keyword>
<organism evidence="2 3">
    <name type="scientific">Bremerella volcania</name>
    <dbReference type="NCBI Taxonomy" id="2527984"/>
    <lineage>
        <taxon>Bacteria</taxon>
        <taxon>Pseudomonadati</taxon>
        <taxon>Planctomycetota</taxon>
        <taxon>Planctomycetia</taxon>
        <taxon>Pirellulales</taxon>
        <taxon>Pirellulaceae</taxon>
        <taxon>Bremerella</taxon>
    </lineage>
</organism>
<feature type="signal peptide" evidence="1">
    <location>
        <begin position="1"/>
        <end position="21"/>
    </location>
</feature>
<accession>A0A518CCT4</accession>
<proteinExistence type="predicted"/>
<name>A0A518CCT4_9BACT</name>